<evidence type="ECO:0000313" key="11">
    <source>
        <dbReference type="EMBL" id="KIZ06275.1"/>
    </source>
</evidence>
<evidence type="ECO:0000256" key="1">
    <source>
        <dbReference type="ARBA" id="ARBA00004141"/>
    </source>
</evidence>
<dbReference type="PANTHER" id="PTHR31038">
    <property type="entry name" value="EXPRESSED PROTEIN-RELATED"/>
    <property type="match status" value="1"/>
</dbReference>
<keyword evidence="6" id="KW-0812">Transmembrane</keyword>
<protein>
    <submittedName>
        <fullName evidence="11">Uncharacterized protein</fullName>
    </submittedName>
</protein>
<comment type="similarity">
    <text evidence="3">Belongs to the RETICULATA family.</text>
</comment>
<dbReference type="KEGG" id="mng:MNEG_1678"/>
<evidence type="ECO:0000256" key="3">
    <source>
        <dbReference type="ARBA" id="ARBA00010793"/>
    </source>
</evidence>
<evidence type="ECO:0000313" key="12">
    <source>
        <dbReference type="Proteomes" id="UP000054498"/>
    </source>
</evidence>
<dbReference type="AlphaFoldDB" id="A0A0D2MUQ3"/>
<evidence type="ECO:0000256" key="5">
    <source>
        <dbReference type="ARBA" id="ARBA00022640"/>
    </source>
</evidence>
<reference evidence="11 12" key="1">
    <citation type="journal article" date="2013" name="BMC Genomics">
        <title>Reconstruction of the lipid metabolism for the microalga Monoraphidium neglectum from its genome sequence reveals characteristics suitable for biofuel production.</title>
        <authorList>
            <person name="Bogen C."/>
            <person name="Al-Dilaimi A."/>
            <person name="Albersmeier A."/>
            <person name="Wichmann J."/>
            <person name="Grundmann M."/>
            <person name="Rupp O."/>
            <person name="Lauersen K.J."/>
            <person name="Blifernez-Klassen O."/>
            <person name="Kalinowski J."/>
            <person name="Goesmann A."/>
            <person name="Mussgnug J.H."/>
            <person name="Kruse O."/>
        </authorList>
    </citation>
    <scope>NUCLEOTIDE SEQUENCE [LARGE SCALE GENOMIC DNA]</scope>
    <source>
        <strain evidence="11 12">SAG 48.87</strain>
    </source>
</reference>
<dbReference type="InterPro" id="IPR021825">
    <property type="entry name" value="RETICULATA-related"/>
</dbReference>
<name>A0A0D2MUQ3_9CHLO</name>
<keyword evidence="7" id="KW-0809">Transit peptide</keyword>
<sequence length="602" mass="62433">MPAKARISPATRRVLVGRPRTGPVVVVASTGFAPRSGEEATGSGGGGHGALGPFMSVPDTVLNRGGSAFGDENVGSGSMLGTVLERNRVNIIMPTPPEKALKLDDGGDGGGIGKNNHNGGGGGDGGGDDDDDFFGEEGDGDGDGEGGPAGAGFFRLRIPELFDRAALAAVLQEWFKTVADLPLFIRRSVEMGLFSSAQLVRFLSMDVRPNVTRAVSRRLPTSWAREFVGRLMADPAFVQKLAIEQSLAFTVSMLHEWRTRGEAFKNELDLAVINSMGFAAAVGATVWVTAPSRAMGAVHKFPWQKMLAELPHCVFDASGPLRAYTPAARIGGFFASMAQLSAVGAAAGAATSGAASLAVAARRRADPSFEPSVPVPSAARSSGGLGAFFALNANVRYQLLGGLDRYLFGHASALWSYVALTTIARVGGAAVGELSRPWWQGLPTEAAASHAQRRTRVRKVKRRVVKRPAAAQQPAEAALAPAVAAVAAGGAEQALDGSGAFEAFVQQQRAEQPAEGQQQQGQEPEEQQQRQVRAAASASDYEGEAAASGPGSFEAEVEGRLTSAPALMGSPEGLSALARQQSFSNSAMGGALRDAVGTEVAA</sequence>
<proteinExistence type="inferred from homology"/>
<feature type="region of interest" description="Disordered" evidence="10">
    <location>
        <begin position="445"/>
        <end position="471"/>
    </location>
</feature>
<evidence type="ECO:0000256" key="9">
    <source>
        <dbReference type="ARBA" id="ARBA00023136"/>
    </source>
</evidence>
<comment type="subcellular location">
    <subcellularLocation>
        <location evidence="1">Membrane</location>
        <topology evidence="1">Multi-pass membrane protein</topology>
    </subcellularLocation>
    <subcellularLocation>
        <location evidence="2">Plastid</location>
        <location evidence="2">Chloroplast</location>
    </subcellularLocation>
</comment>
<keyword evidence="9" id="KW-0472">Membrane</keyword>
<evidence type="ECO:0000256" key="8">
    <source>
        <dbReference type="ARBA" id="ARBA00022989"/>
    </source>
</evidence>
<keyword evidence="8" id="KW-1133">Transmembrane helix</keyword>
<gene>
    <name evidence="11" type="ORF">MNEG_1678</name>
</gene>
<dbReference type="STRING" id="145388.A0A0D2MUQ3"/>
<evidence type="ECO:0000256" key="10">
    <source>
        <dbReference type="SAM" id="MobiDB-lite"/>
    </source>
</evidence>
<dbReference type="GO" id="GO:0009706">
    <property type="term" value="C:chloroplast inner membrane"/>
    <property type="evidence" value="ECO:0007669"/>
    <property type="project" value="TreeGrafter"/>
</dbReference>
<feature type="compositionally biased region" description="Gly residues" evidence="10">
    <location>
        <begin position="108"/>
        <end position="125"/>
    </location>
</feature>
<organism evidence="11 12">
    <name type="scientific">Monoraphidium neglectum</name>
    <dbReference type="NCBI Taxonomy" id="145388"/>
    <lineage>
        <taxon>Eukaryota</taxon>
        <taxon>Viridiplantae</taxon>
        <taxon>Chlorophyta</taxon>
        <taxon>core chlorophytes</taxon>
        <taxon>Chlorophyceae</taxon>
        <taxon>CS clade</taxon>
        <taxon>Sphaeropleales</taxon>
        <taxon>Selenastraceae</taxon>
        <taxon>Monoraphidium</taxon>
    </lineage>
</organism>
<keyword evidence="4" id="KW-0150">Chloroplast</keyword>
<evidence type="ECO:0000256" key="4">
    <source>
        <dbReference type="ARBA" id="ARBA00022528"/>
    </source>
</evidence>
<feature type="region of interest" description="Disordered" evidence="10">
    <location>
        <begin position="507"/>
        <end position="573"/>
    </location>
</feature>
<feature type="region of interest" description="Disordered" evidence="10">
    <location>
        <begin position="96"/>
        <end position="148"/>
    </location>
</feature>
<dbReference type="PANTHER" id="PTHR31038:SF2">
    <property type="entry name" value="PROTEIN RETICULATA-RELATED 1, CHLOROPLASTIC"/>
    <property type="match status" value="1"/>
</dbReference>
<dbReference type="GO" id="GO:0099402">
    <property type="term" value="P:plant organ development"/>
    <property type="evidence" value="ECO:0007669"/>
    <property type="project" value="TreeGrafter"/>
</dbReference>
<dbReference type="RefSeq" id="XP_013905294.1">
    <property type="nucleotide sequence ID" value="XM_014049840.1"/>
</dbReference>
<keyword evidence="12" id="KW-1185">Reference proteome</keyword>
<evidence type="ECO:0000256" key="7">
    <source>
        <dbReference type="ARBA" id="ARBA00022946"/>
    </source>
</evidence>
<keyword evidence="5" id="KW-0934">Plastid</keyword>
<accession>A0A0D2MUQ3</accession>
<feature type="compositionally biased region" description="Low complexity" evidence="10">
    <location>
        <begin position="507"/>
        <end position="522"/>
    </location>
</feature>
<dbReference type="EMBL" id="KK100393">
    <property type="protein sequence ID" value="KIZ06275.1"/>
    <property type="molecule type" value="Genomic_DNA"/>
</dbReference>
<dbReference type="Proteomes" id="UP000054498">
    <property type="component" value="Unassembled WGS sequence"/>
</dbReference>
<dbReference type="Pfam" id="PF11891">
    <property type="entry name" value="RETICULATA-like"/>
    <property type="match status" value="1"/>
</dbReference>
<feature type="compositionally biased region" description="Basic residues" evidence="10">
    <location>
        <begin position="451"/>
        <end position="466"/>
    </location>
</feature>
<evidence type="ECO:0000256" key="6">
    <source>
        <dbReference type="ARBA" id="ARBA00022692"/>
    </source>
</evidence>
<dbReference type="GeneID" id="25734539"/>
<dbReference type="OrthoDB" id="513951at2759"/>
<evidence type="ECO:0000256" key="2">
    <source>
        <dbReference type="ARBA" id="ARBA00004229"/>
    </source>
</evidence>
<feature type="compositionally biased region" description="Acidic residues" evidence="10">
    <location>
        <begin position="126"/>
        <end position="144"/>
    </location>
</feature>